<dbReference type="AlphaFoldDB" id="A0A225WMU1"/>
<proteinExistence type="predicted"/>
<sequence length="225" mass="25707">MIGSRVICLTSLSPSPRSWVKRQGVTVAYQPQVNGSAERMVQPITRALKFMYMIWINESGMNTPNGSPSRSIQQEIVSEANPLLYDVHFGSGGPGGEHPQARSRSKKMAYRMQKYYQQARAQVNQRLRKTIADQVDTHNNLVRPHPVRSGSRVWLYLDRVREGYAKKLAHLWHVHLASLKRSANLQSTYNIFPVVHISKVKLVKIFPDRPVARLDESEGDREDFD</sequence>
<keyword evidence="2" id="KW-1185">Reference proteome</keyword>
<dbReference type="Proteomes" id="UP000198211">
    <property type="component" value="Unassembled WGS sequence"/>
</dbReference>
<dbReference type="EMBL" id="NBNE01000509">
    <property type="protein sequence ID" value="OWZ18965.1"/>
    <property type="molecule type" value="Genomic_DNA"/>
</dbReference>
<evidence type="ECO:0008006" key="3">
    <source>
        <dbReference type="Google" id="ProtNLM"/>
    </source>
</evidence>
<protein>
    <recommendedName>
        <fullName evidence="3">Reverse transcriptase</fullName>
    </recommendedName>
</protein>
<gene>
    <name evidence="1" type="ORF">PHMEG_0006853</name>
</gene>
<name>A0A225WMU1_9STRA</name>
<organism evidence="1 2">
    <name type="scientific">Phytophthora megakarya</name>
    <dbReference type="NCBI Taxonomy" id="4795"/>
    <lineage>
        <taxon>Eukaryota</taxon>
        <taxon>Sar</taxon>
        <taxon>Stramenopiles</taxon>
        <taxon>Oomycota</taxon>
        <taxon>Peronosporomycetes</taxon>
        <taxon>Peronosporales</taxon>
        <taxon>Peronosporaceae</taxon>
        <taxon>Phytophthora</taxon>
    </lineage>
</organism>
<dbReference type="OrthoDB" id="101303at2759"/>
<reference evidence="2" key="1">
    <citation type="submission" date="2017-03" db="EMBL/GenBank/DDBJ databases">
        <title>Phytopthora megakarya and P. palmivora, two closely related causual agents of cacao black pod achieved similar genome size and gene model numbers by different mechanisms.</title>
        <authorList>
            <person name="Ali S."/>
            <person name="Shao J."/>
            <person name="Larry D.J."/>
            <person name="Kronmiller B."/>
            <person name="Shen D."/>
            <person name="Strem M.D."/>
            <person name="Melnick R.L."/>
            <person name="Guiltinan M.J."/>
            <person name="Tyler B.M."/>
            <person name="Meinhardt L.W."/>
            <person name="Bailey B.A."/>
        </authorList>
    </citation>
    <scope>NUCLEOTIDE SEQUENCE [LARGE SCALE GENOMIC DNA]</scope>
    <source>
        <strain evidence="2">zdho120</strain>
    </source>
</reference>
<evidence type="ECO:0000313" key="2">
    <source>
        <dbReference type="Proteomes" id="UP000198211"/>
    </source>
</evidence>
<comment type="caution">
    <text evidence="1">The sequence shown here is derived from an EMBL/GenBank/DDBJ whole genome shotgun (WGS) entry which is preliminary data.</text>
</comment>
<accession>A0A225WMU1</accession>
<evidence type="ECO:0000313" key="1">
    <source>
        <dbReference type="EMBL" id="OWZ18965.1"/>
    </source>
</evidence>